<feature type="non-terminal residue" evidence="1">
    <location>
        <position position="1"/>
    </location>
</feature>
<accession>A0ACA9RTH1</accession>
<gene>
    <name evidence="1" type="ORF">RPERSI_LOCUS22675</name>
</gene>
<sequence>NTMKNTMRKTSTFFKKLGSKSTSDNSFNHSERPPIPDFQVHNSQFVSSDTSQHHTPAILDVKSDSTILDPFSKNIDDTFSDNSASIDEKELLKRTLQEYSSVYIDYELDDDNDRKSSLYRMSILGANKSVPDNIGRTYNWNDQSSYDTTENIPINTSYATNFFDSKRVSGNTFMSLPVIKSEKKKAESKMVLEDIKTFSLSRVKEEDNEDDIIVKKFSSKSSKTNMKGSTKNSMNNESVSTTNIDLRSPIQRSPSRSTDDSSPSRKSSKKSFHSSKSTTSLFTPSSLMAEAEEHIALYTSLSAQQRRVVLNKSASHGSFRDIKEDDTFVDNRTLRANLDVRGISVKTRPGSETGTNSGLSQATIPKRPDKKLPDIPKIDLKSKADVSNSRSPHCQASSIASS</sequence>
<protein>
    <submittedName>
        <fullName evidence="1">12624_t:CDS:1</fullName>
    </submittedName>
</protein>
<organism evidence="1 2">
    <name type="scientific">Racocetra persica</name>
    <dbReference type="NCBI Taxonomy" id="160502"/>
    <lineage>
        <taxon>Eukaryota</taxon>
        <taxon>Fungi</taxon>
        <taxon>Fungi incertae sedis</taxon>
        <taxon>Mucoromycota</taxon>
        <taxon>Glomeromycotina</taxon>
        <taxon>Glomeromycetes</taxon>
        <taxon>Diversisporales</taxon>
        <taxon>Gigasporaceae</taxon>
        <taxon>Racocetra</taxon>
    </lineage>
</organism>
<reference evidence="1" key="1">
    <citation type="submission" date="2021-06" db="EMBL/GenBank/DDBJ databases">
        <authorList>
            <person name="Kallberg Y."/>
            <person name="Tangrot J."/>
            <person name="Rosling A."/>
        </authorList>
    </citation>
    <scope>NUCLEOTIDE SEQUENCE</scope>
    <source>
        <strain evidence="1">MA461A</strain>
    </source>
</reference>
<evidence type="ECO:0000313" key="1">
    <source>
        <dbReference type="EMBL" id="CAG8808648.1"/>
    </source>
</evidence>
<feature type="non-terminal residue" evidence="1">
    <location>
        <position position="402"/>
    </location>
</feature>
<name>A0ACA9RTH1_9GLOM</name>
<keyword evidence="2" id="KW-1185">Reference proteome</keyword>
<dbReference type="Proteomes" id="UP000789920">
    <property type="component" value="Unassembled WGS sequence"/>
</dbReference>
<comment type="caution">
    <text evidence="1">The sequence shown here is derived from an EMBL/GenBank/DDBJ whole genome shotgun (WGS) entry which is preliminary data.</text>
</comment>
<proteinExistence type="predicted"/>
<evidence type="ECO:0000313" key="2">
    <source>
        <dbReference type="Proteomes" id="UP000789920"/>
    </source>
</evidence>
<dbReference type="EMBL" id="CAJVQC010069114">
    <property type="protein sequence ID" value="CAG8808648.1"/>
    <property type="molecule type" value="Genomic_DNA"/>
</dbReference>